<evidence type="ECO:0000256" key="6">
    <source>
        <dbReference type="ARBA" id="ARBA00022889"/>
    </source>
</evidence>
<dbReference type="SMART" id="SM00112">
    <property type="entry name" value="CA"/>
    <property type="match status" value="7"/>
</dbReference>
<dbReference type="Pfam" id="PF00028">
    <property type="entry name" value="Cadherin"/>
    <property type="match status" value="6"/>
</dbReference>
<dbReference type="FunFam" id="2.60.40.60:FF:000020">
    <property type="entry name" value="Dachsous cadherin-related 1b"/>
    <property type="match status" value="1"/>
</dbReference>
<keyword evidence="6" id="KW-0130">Cell adhesion</keyword>
<dbReference type="SUPFAM" id="SSF49313">
    <property type="entry name" value="Cadherin-like"/>
    <property type="match status" value="8"/>
</dbReference>
<keyword evidence="3" id="KW-0812">Transmembrane</keyword>
<keyword evidence="10" id="KW-0732">Signal</keyword>
<evidence type="ECO:0000256" key="9">
    <source>
        <dbReference type="PROSITE-ProRule" id="PRU00043"/>
    </source>
</evidence>
<feature type="domain" description="Cadherin" evidence="11">
    <location>
        <begin position="575"/>
        <end position="680"/>
    </location>
</feature>
<keyword evidence="4" id="KW-0677">Repeat</keyword>
<evidence type="ECO:0000256" key="4">
    <source>
        <dbReference type="ARBA" id="ARBA00022737"/>
    </source>
</evidence>
<evidence type="ECO:0000256" key="7">
    <source>
        <dbReference type="ARBA" id="ARBA00022989"/>
    </source>
</evidence>
<keyword evidence="12" id="KW-1185">Reference proteome</keyword>
<dbReference type="PROSITE" id="PS50268">
    <property type="entry name" value="CADHERIN_2"/>
    <property type="match status" value="8"/>
</dbReference>
<evidence type="ECO:0000259" key="11">
    <source>
        <dbReference type="PROSITE" id="PS50268"/>
    </source>
</evidence>
<dbReference type="InterPro" id="IPR002126">
    <property type="entry name" value="Cadherin-like_dom"/>
</dbReference>
<dbReference type="AlphaFoldDB" id="A0A0K0DCV8"/>
<dbReference type="CDD" id="cd11304">
    <property type="entry name" value="Cadherin_repeat"/>
    <property type="match status" value="8"/>
</dbReference>
<dbReference type="GO" id="GO:0005911">
    <property type="term" value="C:cell-cell junction"/>
    <property type="evidence" value="ECO:0007669"/>
    <property type="project" value="TreeGrafter"/>
</dbReference>
<feature type="signal peptide" evidence="10">
    <location>
        <begin position="1"/>
        <end position="22"/>
    </location>
</feature>
<dbReference type="InterPro" id="IPR015919">
    <property type="entry name" value="Cadherin-like_sf"/>
</dbReference>
<organism evidence="12 13">
    <name type="scientific">Angiostrongylus cantonensis</name>
    <name type="common">Rat lungworm</name>
    <dbReference type="NCBI Taxonomy" id="6313"/>
    <lineage>
        <taxon>Eukaryota</taxon>
        <taxon>Metazoa</taxon>
        <taxon>Ecdysozoa</taxon>
        <taxon>Nematoda</taxon>
        <taxon>Chromadorea</taxon>
        <taxon>Rhabditida</taxon>
        <taxon>Rhabditina</taxon>
        <taxon>Rhabditomorpha</taxon>
        <taxon>Strongyloidea</taxon>
        <taxon>Metastrongylidae</taxon>
        <taxon>Angiostrongylus</taxon>
    </lineage>
</organism>
<dbReference type="InterPro" id="IPR050971">
    <property type="entry name" value="Cadherin-domain_protein"/>
</dbReference>
<comment type="subcellular location">
    <subcellularLocation>
        <location evidence="1">Membrane</location>
    </subcellularLocation>
</comment>
<feature type="domain" description="Cadherin" evidence="11">
    <location>
        <begin position="681"/>
        <end position="784"/>
    </location>
</feature>
<evidence type="ECO:0000256" key="10">
    <source>
        <dbReference type="SAM" id="SignalP"/>
    </source>
</evidence>
<reference evidence="13" key="2">
    <citation type="submission" date="2017-02" db="UniProtKB">
        <authorList>
            <consortium name="WormBaseParasite"/>
        </authorList>
    </citation>
    <scope>IDENTIFICATION</scope>
</reference>
<dbReference type="Proteomes" id="UP000035642">
    <property type="component" value="Unassembled WGS sequence"/>
</dbReference>
<feature type="domain" description="Cadherin" evidence="11">
    <location>
        <begin position="157"/>
        <end position="275"/>
    </location>
</feature>
<feature type="domain" description="Cadherin" evidence="11">
    <location>
        <begin position="454"/>
        <end position="574"/>
    </location>
</feature>
<dbReference type="PANTHER" id="PTHR24025:SF23">
    <property type="entry name" value="NEURAL-CADHERIN"/>
    <property type="match status" value="1"/>
</dbReference>
<feature type="domain" description="Cadherin" evidence="11">
    <location>
        <begin position="897"/>
        <end position="963"/>
    </location>
</feature>
<feature type="chain" id="PRO_5005326559" evidence="10">
    <location>
        <begin position="23"/>
        <end position="980"/>
    </location>
</feature>
<dbReference type="WBParaSite" id="ACAC_0000846101-mRNA-1">
    <property type="protein sequence ID" value="ACAC_0000846101-mRNA-1"/>
    <property type="gene ID" value="ACAC_0000846101"/>
</dbReference>
<dbReference type="PRINTS" id="PR00205">
    <property type="entry name" value="CADHERIN"/>
</dbReference>
<keyword evidence="8" id="KW-0472">Membrane</keyword>
<keyword evidence="5 9" id="KW-0106">Calcium</keyword>
<feature type="domain" description="Cadherin" evidence="11">
    <location>
        <begin position="346"/>
        <end position="450"/>
    </location>
</feature>
<dbReference type="PROSITE" id="PS00232">
    <property type="entry name" value="CADHERIN_1"/>
    <property type="match status" value="1"/>
</dbReference>
<evidence type="ECO:0000256" key="8">
    <source>
        <dbReference type="ARBA" id="ARBA00023136"/>
    </source>
</evidence>
<evidence type="ECO:0000256" key="3">
    <source>
        <dbReference type="ARBA" id="ARBA00022692"/>
    </source>
</evidence>
<evidence type="ECO:0000313" key="12">
    <source>
        <dbReference type="Proteomes" id="UP000035642"/>
    </source>
</evidence>
<dbReference type="GO" id="GO:0007411">
    <property type="term" value="P:axon guidance"/>
    <property type="evidence" value="ECO:0007669"/>
    <property type="project" value="UniProtKB-ARBA"/>
</dbReference>
<dbReference type="Gene3D" id="2.60.40.60">
    <property type="entry name" value="Cadherins"/>
    <property type="match status" value="8"/>
</dbReference>
<protein>
    <submittedName>
        <fullName evidence="13">Fat-like cadherin-related tumor suppressor homolog</fullName>
    </submittedName>
</protein>
<evidence type="ECO:0000256" key="5">
    <source>
        <dbReference type="ARBA" id="ARBA00022837"/>
    </source>
</evidence>
<keyword evidence="7" id="KW-1133">Transmembrane helix</keyword>
<dbReference type="PANTHER" id="PTHR24025">
    <property type="entry name" value="DESMOGLEIN FAMILY MEMBER"/>
    <property type="match status" value="1"/>
</dbReference>
<dbReference type="GO" id="GO:0007156">
    <property type="term" value="P:homophilic cell adhesion via plasma membrane adhesion molecules"/>
    <property type="evidence" value="ECO:0007669"/>
    <property type="project" value="InterPro"/>
</dbReference>
<dbReference type="STRING" id="6313.A0A0K0DCV8"/>
<feature type="domain" description="Cadherin" evidence="11">
    <location>
        <begin position="785"/>
        <end position="896"/>
    </location>
</feature>
<feature type="domain" description="Cadherin" evidence="11">
    <location>
        <begin position="35"/>
        <end position="154"/>
    </location>
</feature>
<accession>A0A0K0DCV8</accession>
<evidence type="ECO:0000256" key="2">
    <source>
        <dbReference type="ARBA" id="ARBA00022536"/>
    </source>
</evidence>
<evidence type="ECO:0000256" key="1">
    <source>
        <dbReference type="ARBA" id="ARBA00004370"/>
    </source>
</evidence>
<dbReference type="GO" id="GO:0005509">
    <property type="term" value="F:calcium ion binding"/>
    <property type="evidence" value="ECO:0007669"/>
    <property type="project" value="UniProtKB-UniRule"/>
</dbReference>
<dbReference type="InterPro" id="IPR020894">
    <property type="entry name" value="Cadherin_CS"/>
</dbReference>
<sequence length="980" mass="108602">MNWHGHPLFLLSLLVTLATVLCRQNPKPPIPFEFTAKLYNISLEENAPGTEFARSSDHVRIGVPLPHGDATVKFKIVEGDRQHHFKAHSRQVGDFVFLRIRQKDRMDTPLNRELKGHYDFLVKATCRQKDAGNLEATSRVRLTITDRNDAMPIFTLEADKYEATISDQTAPFTDVIRVEASDADEGINGQIYYSLVNRSAEFTVDPVTGWIRTLRHLHSGVYNMKITVTESKRRHLKLLVANKQINGYRSDVQQLAAVVRVEVPPNEAALGGPIHVDVVEDDLKHWFSLVESGTLEWQLYTVPGKLIPRNTNVTLSAGQELASSGMVNTTANIKIDVGEPHSIAFYDSAVSFYVNESAPLGYIIGRISANALYKQDERNIRYYLELRENTTVPFQVSEEFGIIRVAKELDFETQREYSFNILAKLAGFGGQSSIVVTVFVKDTNDHSPIWSAKSKRQGPVVVSSDLAVGTTILKVDALDLDSGENARIGYKLSSSLQVPFAIKFETGEIYLSTPLKNEENDWNVVVWAVDAGGPLPRYAVLNLIFYRNGTKVGMKGWIFERFGSEPVNKHAPSFEEFRAPVEIREDSAIGTAVIAASATDADIGYGGLVRFSMWDDYFSIDADNGVVRVAGDLTELMTPGISELRRDIEIVASDEGSPRKSSNTTVQIVIVDVNNHAPQFQEHWYRIHVSEDTALGTVLLKMTATDDDGGENGRVGYRLSGGESEYVQIDENSGELTLSRALDREENDILRYSAIAFDHGSPSQMSVVNLTIEVADVNDNAPFCLEPITTVRMPEDYPDGALVGCVAATDADVGANARLRFSIESEQSGVTPPFKIDHRTGCVFIHSPHQPLDFQRKASYNMTIDVADNGETVLSTTCSFVVELEDVDENLFPPEFDDVALEASVYENMPINTEVLIVKATDQDNPTATSAIDYNIVGGNGMAFFSIDASGMSFWIFRKNGSLNFSLNFALLDFFPIPIV</sequence>
<evidence type="ECO:0000313" key="13">
    <source>
        <dbReference type="WBParaSite" id="ACAC_0000846101-mRNA-1"/>
    </source>
</evidence>
<reference evidence="12" key="1">
    <citation type="submission" date="2012-09" db="EMBL/GenBank/DDBJ databases">
        <authorList>
            <person name="Martin A.A."/>
        </authorList>
    </citation>
    <scope>NUCLEOTIDE SEQUENCE</scope>
</reference>
<dbReference type="GO" id="GO:0005886">
    <property type="term" value="C:plasma membrane"/>
    <property type="evidence" value="ECO:0007669"/>
    <property type="project" value="InterPro"/>
</dbReference>
<proteinExistence type="predicted"/>
<name>A0A0K0DCV8_ANGCA</name>
<keyword evidence="2" id="KW-0245">EGF-like domain</keyword>